<evidence type="ECO:0000256" key="2">
    <source>
        <dbReference type="SAM" id="MobiDB-lite"/>
    </source>
</evidence>
<dbReference type="OrthoDB" id="418757at2759"/>
<feature type="region of interest" description="Disordered" evidence="2">
    <location>
        <begin position="163"/>
        <end position="214"/>
    </location>
</feature>
<dbReference type="Pfam" id="PF13976">
    <property type="entry name" value="gag_pre-integrs"/>
    <property type="match status" value="1"/>
</dbReference>
<keyword evidence="1" id="KW-0863">Zinc-finger</keyword>
<dbReference type="SUPFAM" id="SSF57756">
    <property type="entry name" value="Retrovirus zinc finger-like domains"/>
    <property type="match status" value="1"/>
</dbReference>
<feature type="compositionally biased region" description="Basic and acidic residues" evidence="2">
    <location>
        <begin position="191"/>
        <end position="202"/>
    </location>
</feature>
<organism evidence="4 5">
    <name type="scientific">Rhododendron simsii</name>
    <name type="common">Sims's rhododendron</name>
    <dbReference type="NCBI Taxonomy" id="118357"/>
    <lineage>
        <taxon>Eukaryota</taxon>
        <taxon>Viridiplantae</taxon>
        <taxon>Streptophyta</taxon>
        <taxon>Embryophyta</taxon>
        <taxon>Tracheophyta</taxon>
        <taxon>Spermatophyta</taxon>
        <taxon>Magnoliopsida</taxon>
        <taxon>eudicotyledons</taxon>
        <taxon>Gunneridae</taxon>
        <taxon>Pentapetalae</taxon>
        <taxon>asterids</taxon>
        <taxon>Ericales</taxon>
        <taxon>Ericaceae</taxon>
        <taxon>Ericoideae</taxon>
        <taxon>Rhodoreae</taxon>
        <taxon>Rhododendron</taxon>
    </lineage>
</organism>
<feature type="compositionally biased region" description="Low complexity" evidence="2">
    <location>
        <begin position="497"/>
        <end position="515"/>
    </location>
</feature>
<dbReference type="InterPro" id="IPR054722">
    <property type="entry name" value="PolX-like_BBD"/>
</dbReference>
<dbReference type="PANTHER" id="PTHR47592">
    <property type="entry name" value="PBF68 PROTEIN"/>
    <property type="match status" value="1"/>
</dbReference>
<dbReference type="InterPro" id="IPR025724">
    <property type="entry name" value="GAG-pre-integrase_dom"/>
</dbReference>
<protein>
    <recommendedName>
        <fullName evidence="3">CCHC-type domain-containing protein</fullName>
    </recommendedName>
</protein>
<comment type="caution">
    <text evidence="4">The sequence shown here is derived from an EMBL/GenBank/DDBJ whole genome shotgun (WGS) entry which is preliminary data.</text>
</comment>
<evidence type="ECO:0000313" key="5">
    <source>
        <dbReference type="Proteomes" id="UP000626092"/>
    </source>
</evidence>
<accession>A0A834L8E7</accession>
<reference evidence="4" key="1">
    <citation type="submission" date="2019-11" db="EMBL/GenBank/DDBJ databases">
        <authorList>
            <person name="Liu Y."/>
            <person name="Hou J."/>
            <person name="Li T.-Q."/>
            <person name="Guan C.-H."/>
            <person name="Wu X."/>
            <person name="Wu H.-Z."/>
            <person name="Ling F."/>
            <person name="Zhang R."/>
            <person name="Shi X.-G."/>
            <person name="Ren J.-P."/>
            <person name="Chen E.-F."/>
            <person name="Sun J.-M."/>
        </authorList>
    </citation>
    <scope>NUCLEOTIDE SEQUENCE</scope>
    <source>
        <strain evidence="4">Adult_tree_wgs_1</strain>
        <tissue evidence="4">Leaves</tissue>
    </source>
</reference>
<dbReference type="Gene3D" id="4.10.60.10">
    <property type="entry name" value="Zinc finger, CCHC-type"/>
    <property type="match status" value="1"/>
</dbReference>
<proteinExistence type="predicted"/>
<dbReference type="PANTHER" id="PTHR47592:SF31">
    <property type="entry name" value="ZINC FINGER, CCHC-TYPE-RELATED"/>
    <property type="match status" value="1"/>
</dbReference>
<dbReference type="Proteomes" id="UP000626092">
    <property type="component" value="Unassembled WGS sequence"/>
</dbReference>
<keyword evidence="1" id="KW-0862">Zinc</keyword>
<dbReference type="GO" id="GO:0003676">
    <property type="term" value="F:nucleic acid binding"/>
    <property type="evidence" value="ECO:0007669"/>
    <property type="project" value="InterPro"/>
</dbReference>
<dbReference type="GO" id="GO:0008270">
    <property type="term" value="F:zinc ion binding"/>
    <property type="evidence" value="ECO:0007669"/>
    <property type="project" value="UniProtKB-KW"/>
</dbReference>
<evidence type="ECO:0000259" key="3">
    <source>
        <dbReference type="PROSITE" id="PS50158"/>
    </source>
</evidence>
<dbReference type="Pfam" id="PF22936">
    <property type="entry name" value="Pol_BBD"/>
    <property type="match status" value="1"/>
</dbReference>
<feature type="domain" description="CCHC-type" evidence="3">
    <location>
        <begin position="217"/>
        <end position="231"/>
    </location>
</feature>
<evidence type="ECO:0000313" key="4">
    <source>
        <dbReference type="EMBL" id="KAF7121453.1"/>
    </source>
</evidence>
<dbReference type="EMBL" id="WJXA01000013">
    <property type="protein sequence ID" value="KAF7121453.1"/>
    <property type="molecule type" value="Genomic_DNA"/>
</dbReference>
<evidence type="ECO:0000256" key="1">
    <source>
        <dbReference type="PROSITE-ProRule" id="PRU00047"/>
    </source>
</evidence>
<name>A0A834L8E7_RHOSS</name>
<dbReference type="AlphaFoldDB" id="A0A834L8E7"/>
<gene>
    <name evidence="4" type="ORF">RHSIM_Rhsim13G0116100</name>
</gene>
<keyword evidence="5" id="KW-1185">Reference proteome</keyword>
<feature type="region of interest" description="Disordered" evidence="2">
    <location>
        <begin position="457"/>
        <end position="535"/>
    </location>
</feature>
<dbReference type="InterPro" id="IPR001878">
    <property type="entry name" value="Znf_CCHC"/>
</dbReference>
<dbReference type="InterPro" id="IPR036875">
    <property type="entry name" value="Znf_CCHC_sf"/>
</dbReference>
<keyword evidence="1" id="KW-0479">Metal-binding</keyword>
<sequence>MEDVLYTKDLYLPIYGDTKKPQGTSDEDWKVTNRKAVALIRTWVDQSVFHHVAQETNAYELWTKLEAMYERKTAQNKASLIRRLVNLKYKDGRSVAEHMSDFQGLINQLSTMKLVLDEELQALLLLSSLPDSWETLVVTISNSAPSGMVTMDMVKDGMFNEEARRKEQGTSVDTEALVVQNRGRSRTRNSGGDRNKSKDRSRSKSRGTSKPRSEIECFHCHKMGHMRKECRILQKELKKGKVVESSGKKDTTAVASDGEVIIVCDDGFVGLTGQDLSWVIDSGASFHVTSQRDFFASYTHGDFGHVRMGNEGVSKIVGMGDVCLETNTGCKLLLKDVRHVPDIRLNLISAGKLDDEGYKNQFGDGKWKLSKGSLVVARGKKSSTLYLMQAKLSKGEVNAIGDEASTELWHKRLGHMSEKGMQILARKALLPEVKVDRKLVRSNDVVFFEDQTIEDLDKNEKPTPSHEYPVNLDPIPPPIVHDDYGGDVQNDDDVEETPAAAETEQEVQQEQVLSEPLEEEQLRRKSGDLSHSPFTAAVFPRDTERVPETQKRARVLLLCSSQDQTTVSSLILMRFWYVLHLVELYALIGADCEMPNTPAHILKSGAPFPGIPSGDHLDPRPMQIGLIDTRHHLLHEVLGRIEISPLPQTDGRRLALILYCRRPAVQNRLQ</sequence>
<dbReference type="PROSITE" id="PS50158">
    <property type="entry name" value="ZF_CCHC"/>
    <property type="match status" value="1"/>
</dbReference>
<dbReference type="Pfam" id="PF14223">
    <property type="entry name" value="Retrotran_gag_2"/>
    <property type="match status" value="1"/>
</dbReference>